<evidence type="ECO:0000256" key="3">
    <source>
        <dbReference type="ARBA" id="ARBA00008562"/>
    </source>
</evidence>
<feature type="domain" description="Fumarate reductase/succinate dehydrogenase flavoprotein-like C-terminal" evidence="11">
    <location>
        <begin position="446"/>
        <end position="475"/>
    </location>
</feature>
<dbReference type="Proteomes" id="UP001354971">
    <property type="component" value="Unassembled WGS sequence"/>
</dbReference>
<dbReference type="InterPro" id="IPR003953">
    <property type="entry name" value="FAD-dep_OxRdtase_2_FAD-bd"/>
</dbReference>
<name>A0ABU7LMV7_9PROT</name>
<comment type="catalytic activity">
    <reaction evidence="9">
        <text>L-aspartate + O2 = iminosuccinate + H2O2</text>
        <dbReference type="Rhea" id="RHEA:25876"/>
        <dbReference type="ChEBI" id="CHEBI:15379"/>
        <dbReference type="ChEBI" id="CHEBI:16240"/>
        <dbReference type="ChEBI" id="CHEBI:29991"/>
        <dbReference type="ChEBI" id="CHEBI:77875"/>
        <dbReference type="EC" id="1.4.3.16"/>
    </reaction>
    <physiologicalReaction direction="left-to-right" evidence="9">
        <dbReference type="Rhea" id="RHEA:25877"/>
    </physiologicalReaction>
</comment>
<dbReference type="Gene3D" id="3.90.700.10">
    <property type="entry name" value="Succinate dehydrogenase/fumarate reductase flavoprotein, catalytic domain"/>
    <property type="match status" value="1"/>
</dbReference>
<keyword evidence="6" id="KW-0662">Pyridine nucleotide biosynthesis</keyword>
<dbReference type="SUPFAM" id="SSF46977">
    <property type="entry name" value="Succinate dehydrogenase/fumarate reductase flavoprotein C-terminal domain"/>
    <property type="match status" value="1"/>
</dbReference>
<evidence type="ECO:0000256" key="1">
    <source>
        <dbReference type="ARBA" id="ARBA00001974"/>
    </source>
</evidence>
<evidence type="ECO:0000256" key="7">
    <source>
        <dbReference type="ARBA" id="ARBA00022827"/>
    </source>
</evidence>
<dbReference type="Gene3D" id="1.20.58.100">
    <property type="entry name" value="Fumarate reductase/succinate dehydrogenase flavoprotein-like, C-terminal domain"/>
    <property type="match status" value="1"/>
</dbReference>
<organism evidence="12 13">
    <name type="scientific">Hyphobacterium lacteum</name>
    <dbReference type="NCBI Taxonomy" id="3116575"/>
    <lineage>
        <taxon>Bacteria</taxon>
        <taxon>Pseudomonadati</taxon>
        <taxon>Pseudomonadota</taxon>
        <taxon>Alphaproteobacteria</taxon>
        <taxon>Maricaulales</taxon>
        <taxon>Maricaulaceae</taxon>
        <taxon>Hyphobacterium</taxon>
    </lineage>
</organism>
<dbReference type="InterPro" id="IPR036188">
    <property type="entry name" value="FAD/NAD-bd_sf"/>
</dbReference>
<proteinExistence type="inferred from homology"/>
<evidence type="ECO:0000256" key="2">
    <source>
        <dbReference type="ARBA" id="ARBA00004950"/>
    </source>
</evidence>
<keyword evidence="5" id="KW-0285">Flavoprotein</keyword>
<dbReference type="SUPFAM" id="SSF51905">
    <property type="entry name" value="FAD/NAD(P)-binding domain"/>
    <property type="match status" value="1"/>
</dbReference>
<dbReference type="PANTHER" id="PTHR42716">
    <property type="entry name" value="L-ASPARTATE OXIDASE"/>
    <property type="match status" value="1"/>
</dbReference>
<comment type="pathway">
    <text evidence="2">Cofactor biosynthesis; NAD(+) biosynthesis; iminoaspartate from L-aspartate (oxidase route): step 1/1.</text>
</comment>
<comment type="caution">
    <text evidence="12">The sequence shown here is derived from an EMBL/GenBank/DDBJ whole genome shotgun (WGS) entry which is preliminary data.</text>
</comment>
<dbReference type="PANTHER" id="PTHR42716:SF2">
    <property type="entry name" value="L-ASPARTATE OXIDASE, CHLOROPLASTIC"/>
    <property type="match status" value="1"/>
</dbReference>
<dbReference type="InterPro" id="IPR037099">
    <property type="entry name" value="Fum_R/Succ_DH_flav-like_C_sf"/>
</dbReference>
<evidence type="ECO:0000259" key="10">
    <source>
        <dbReference type="Pfam" id="PF00890"/>
    </source>
</evidence>
<evidence type="ECO:0000256" key="8">
    <source>
        <dbReference type="ARBA" id="ARBA00023002"/>
    </source>
</evidence>
<evidence type="ECO:0000259" key="11">
    <source>
        <dbReference type="Pfam" id="PF02910"/>
    </source>
</evidence>
<gene>
    <name evidence="12" type="ORF">V0U79_02695</name>
</gene>
<comment type="cofactor">
    <cofactor evidence="1">
        <name>FAD</name>
        <dbReference type="ChEBI" id="CHEBI:57692"/>
    </cofactor>
</comment>
<comment type="similarity">
    <text evidence="3">Belongs to the FAD-dependent oxidoreductase 2 family. NadB subfamily.</text>
</comment>
<accession>A0ABU7LMV7</accession>
<protein>
    <recommendedName>
        <fullName evidence="4">L-aspartate oxidase</fullName>
        <ecNumber evidence="4">1.4.3.16</ecNumber>
    </recommendedName>
</protein>
<evidence type="ECO:0000313" key="12">
    <source>
        <dbReference type="EMBL" id="MEE2525258.1"/>
    </source>
</evidence>
<dbReference type="GO" id="GO:0008734">
    <property type="term" value="F:L-aspartate oxidase activity"/>
    <property type="evidence" value="ECO:0007669"/>
    <property type="project" value="UniProtKB-EC"/>
</dbReference>
<dbReference type="EC" id="1.4.3.16" evidence="4"/>
<keyword evidence="13" id="KW-1185">Reference proteome</keyword>
<dbReference type="EMBL" id="JAZDRP010000002">
    <property type="protein sequence ID" value="MEE2525258.1"/>
    <property type="molecule type" value="Genomic_DNA"/>
</dbReference>
<evidence type="ECO:0000256" key="9">
    <source>
        <dbReference type="ARBA" id="ARBA00048305"/>
    </source>
</evidence>
<dbReference type="InterPro" id="IPR027477">
    <property type="entry name" value="Succ_DH/fumarate_Rdtase_cat_sf"/>
</dbReference>
<reference evidence="12 13" key="1">
    <citation type="submission" date="2024-01" db="EMBL/GenBank/DDBJ databases">
        <title>Hyphobacterium bacterium isolated from marine sediment.</title>
        <authorList>
            <person name="Zhao S."/>
        </authorList>
    </citation>
    <scope>NUCLEOTIDE SEQUENCE [LARGE SCALE GENOMIC DNA]</scope>
    <source>
        <strain evidence="13">HN65</strain>
    </source>
</reference>
<evidence type="ECO:0000256" key="6">
    <source>
        <dbReference type="ARBA" id="ARBA00022642"/>
    </source>
</evidence>
<dbReference type="Pfam" id="PF02910">
    <property type="entry name" value="Succ_DH_flav_C"/>
    <property type="match status" value="1"/>
</dbReference>
<dbReference type="Pfam" id="PF00890">
    <property type="entry name" value="FAD_binding_2"/>
    <property type="match status" value="1"/>
</dbReference>
<dbReference type="SUPFAM" id="SSF56425">
    <property type="entry name" value="Succinate dehydrogenase/fumarate reductase flavoprotein, catalytic domain"/>
    <property type="match status" value="1"/>
</dbReference>
<dbReference type="NCBIfam" id="NF005701">
    <property type="entry name" value="PRK07512.1"/>
    <property type="match status" value="1"/>
</dbReference>
<dbReference type="RefSeq" id="WP_330197923.1">
    <property type="nucleotide sequence ID" value="NZ_JAZDRP010000002.1"/>
</dbReference>
<feature type="domain" description="FAD-dependent oxidoreductase 2 FAD-binding" evidence="10">
    <location>
        <begin position="5"/>
        <end position="369"/>
    </location>
</feature>
<dbReference type="PRINTS" id="PR00368">
    <property type="entry name" value="FADPNR"/>
</dbReference>
<evidence type="ECO:0000313" key="13">
    <source>
        <dbReference type="Proteomes" id="UP001354971"/>
    </source>
</evidence>
<dbReference type="InterPro" id="IPR005288">
    <property type="entry name" value="NadB"/>
</dbReference>
<dbReference type="Gene3D" id="3.50.50.60">
    <property type="entry name" value="FAD/NAD(P)-binding domain"/>
    <property type="match status" value="1"/>
</dbReference>
<evidence type="ECO:0000256" key="4">
    <source>
        <dbReference type="ARBA" id="ARBA00012173"/>
    </source>
</evidence>
<dbReference type="InterPro" id="IPR015939">
    <property type="entry name" value="Fum_Rdtase/Succ_DH_flav-like_C"/>
</dbReference>
<keyword evidence="7" id="KW-0274">FAD</keyword>
<evidence type="ECO:0000256" key="5">
    <source>
        <dbReference type="ARBA" id="ARBA00022630"/>
    </source>
</evidence>
<keyword evidence="8 12" id="KW-0560">Oxidoreductase</keyword>
<sequence>MTAPVIIVGAGIAGLWTALELAPHPVTLLTGAPLGTGAATGWAQGGIAVSAGDSDSIHSHTKDTLAAGADLCDPAAARTLAADIEPQVRALQTLGVPFDLDGQGALSLGLEAAHSHARIAHISGDQAGAEILATLVRAVRKSAHIDIREGWRAVALLPDATGGCAGVLARNHNGIVQDILASRTVLATGGFGGIFADTTSPPGAIGSAVAMAHRLGAEIANPEFVQFHPTAIRTGADPLPLATEALRGAGASLVNKNGQPITDDDLGPRDKVARAVHRAARSDDGAWLDCREAVGDRFPEAFPGVFAACMAAGIDPRTTPIPIAPAAHYTMGGIATDLEGRTSVDGLWAVGECACNGLHGANRLASNSLAEGLVFGHRAAAALAAAPVRRVRPGRAEIPPALPPIVLQGLRLAMSQLAGVERNAYELQDLLARIDRLTRRFGESDAILTARLIAGAALDRRESRGSHFRTDYPDRLPNARNTIIRQTNPQELVAAE</sequence>